<dbReference type="InterPro" id="IPR051729">
    <property type="entry name" value="Opine/Lysopine_DH"/>
</dbReference>
<dbReference type="PANTHER" id="PTHR38015">
    <property type="entry name" value="BLR6086 PROTEIN"/>
    <property type="match status" value="1"/>
</dbReference>
<reference evidence="4" key="1">
    <citation type="journal article" date="2019" name="Int. J. Syst. Evol. Microbiol.">
        <title>The Global Catalogue of Microorganisms (GCM) 10K type strain sequencing project: providing services to taxonomists for standard genome sequencing and annotation.</title>
        <authorList>
            <consortium name="The Broad Institute Genomics Platform"/>
            <consortium name="The Broad Institute Genome Sequencing Center for Infectious Disease"/>
            <person name="Wu L."/>
            <person name="Ma J."/>
        </authorList>
    </citation>
    <scope>NUCLEOTIDE SEQUENCE [LARGE SCALE GENOMIC DNA]</scope>
    <source>
        <strain evidence="4">JCM 1407</strain>
    </source>
</reference>
<dbReference type="Pfam" id="PF02558">
    <property type="entry name" value="ApbA"/>
    <property type="match status" value="1"/>
</dbReference>
<gene>
    <name evidence="3" type="ORF">GCM10008906_13830</name>
</gene>
<feature type="domain" description="Opine dehydrogenase" evidence="1">
    <location>
        <begin position="188"/>
        <end position="329"/>
    </location>
</feature>
<dbReference type="Pfam" id="PF02317">
    <property type="entry name" value="Octopine_DH"/>
    <property type="match status" value="1"/>
</dbReference>
<name>A0ABP3UL25_9CLOT</name>
<protein>
    <submittedName>
        <fullName evidence="3">NAD/NADP octopine/nopaline dehydrogenase family protein</fullName>
    </submittedName>
</protein>
<dbReference type="InterPro" id="IPR003421">
    <property type="entry name" value="Opine_DH"/>
</dbReference>
<dbReference type="Proteomes" id="UP001501510">
    <property type="component" value="Unassembled WGS sequence"/>
</dbReference>
<organism evidence="3 4">
    <name type="scientific">Clostridium oceanicum</name>
    <dbReference type="NCBI Taxonomy" id="1543"/>
    <lineage>
        <taxon>Bacteria</taxon>
        <taxon>Bacillati</taxon>
        <taxon>Bacillota</taxon>
        <taxon>Clostridia</taxon>
        <taxon>Eubacteriales</taxon>
        <taxon>Clostridiaceae</taxon>
        <taxon>Clostridium</taxon>
    </lineage>
</organism>
<dbReference type="InterPro" id="IPR013332">
    <property type="entry name" value="KPR_N"/>
</dbReference>
<evidence type="ECO:0000313" key="4">
    <source>
        <dbReference type="Proteomes" id="UP001501510"/>
    </source>
</evidence>
<evidence type="ECO:0000259" key="1">
    <source>
        <dbReference type="Pfam" id="PF02317"/>
    </source>
</evidence>
<dbReference type="SUPFAM" id="SSF51735">
    <property type="entry name" value="NAD(P)-binding Rossmann-fold domains"/>
    <property type="match status" value="1"/>
</dbReference>
<dbReference type="SUPFAM" id="SSF48179">
    <property type="entry name" value="6-phosphogluconate dehydrogenase C-terminal domain-like"/>
    <property type="match status" value="1"/>
</dbReference>
<proteinExistence type="predicted"/>
<dbReference type="PANTHER" id="PTHR38015:SF1">
    <property type="entry name" value="OPINE DEHYDROGENASE DOMAIN-CONTAINING PROTEIN"/>
    <property type="match status" value="1"/>
</dbReference>
<accession>A0ABP3UL25</accession>
<dbReference type="InterPro" id="IPR008927">
    <property type="entry name" value="6-PGluconate_DH-like_C_sf"/>
</dbReference>
<dbReference type="Gene3D" id="3.40.50.720">
    <property type="entry name" value="NAD(P)-binding Rossmann-like Domain"/>
    <property type="match status" value="1"/>
</dbReference>
<evidence type="ECO:0000259" key="2">
    <source>
        <dbReference type="Pfam" id="PF02558"/>
    </source>
</evidence>
<evidence type="ECO:0000313" key="3">
    <source>
        <dbReference type="EMBL" id="GAA0737556.1"/>
    </source>
</evidence>
<dbReference type="InterPro" id="IPR013328">
    <property type="entry name" value="6PGD_dom2"/>
</dbReference>
<dbReference type="InterPro" id="IPR036291">
    <property type="entry name" value="NAD(P)-bd_dom_sf"/>
</dbReference>
<dbReference type="Gene3D" id="1.10.1040.10">
    <property type="entry name" value="N-(1-d-carboxylethyl)-l-norvaline Dehydrogenase, domain 2"/>
    <property type="match status" value="1"/>
</dbReference>
<dbReference type="EMBL" id="BAAACG010000008">
    <property type="protein sequence ID" value="GAA0737556.1"/>
    <property type="molecule type" value="Genomic_DNA"/>
</dbReference>
<comment type="caution">
    <text evidence="3">The sequence shown here is derived from an EMBL/GenBank/DDBJ whole genome shotgun (WGS) entry which is preliminary data.</text>
</comment>
<feature type="domain" description="Ketopantoate reductase N-terminal" evidence="2">
    <location>
        <begin position="9"/>
        <end position="135"/>
    </location>
</feature>
<keyword evidence="4" id="KW-1185">Reference proteome</keyword>
<dbReference type="RefSeq" id="WP_343760227.1">
    <property type="nucleotide sequence ID" value="NZ_BAAACG010000008.1"/>
</dbReference>
<sequence>METKKTLNWAIIGAGNGGQSMAGHLGIMGHPVKIYDVSQKTVDAINEKGGIEVDGAIEGFGKVKMASTNIKEVIDGVDMIIVVLPSLYHASIAKACAPYLKDGQTILLHPNATCGALEFRKVLDDENCKAKVTLAETQTLVYVCRAAKPGHAHIYGLKNVVLTAALPSSENKRVLKELNTVFPQFKEAENVLITSLENINAMLHPAPTILNAGRIDSQEDWLYYYDGFTPAIGHFVEEMDKERLEVGKALGLKLKPMMEWFDVMYDAHGENFSDAVKDNKSYDGVKGQKTLYTRYLLEDIPNSLVPIVSLGKKLNVNVTKMETIVNLVKGVLGDKLSSKGRTVETLGLEDCSKEELLEYVKKGA</sequence>